<dbReference type="EMBL" id="JASPKY010000104">
    <property type="protein sequence ID" value="KAK9737132.1"/>
    <property type="molecule type" value="Genomic_DNA"/>
</dbReference>
<keyword evidence="1" id="KW-0472">Membrane</keyword>
<evidence type="ECO:0000313" key="3">
    <source>
        <dbReference type="Proteomes" id="UP001458880"/>
    </source>
</evidence>
<reference evidence="2 3" key="1">
    <citation type="journal article" date="2024" name="BMC Genomics">
        <title>De novo assembly and annotation of Popillia japonica's genome with initial clues to its potential as an invasive pest.</title>
        <authorList>
            <person name="Cucini C."/>
            <person name="Boschi S."/>
            <person name="Funari R."/>
            <person name="Cardaioli E."/>
            <person name="Iannotti N."/>
            <person name="Marturano G."/>
            <person name="Paoli F."/>
            <person name="Bruttini M."/>
            <person name="Carapelli A."/>
            <person name="Frati F."/>
            <person name="Nardi F."/>
        </authorList>
    </citation>
    <scope>NUCLEOTIDE SEQUENCE [LARGE SCALE GENOMIC DNA]</scope>
    <source>
        <strain evidence="2">DMR45628</strain>
    </source>
</reference>
<feature type="transmembrane region" description="Helical" evidence="1">
    <location>
        <begin position="40"/>
        <end position="59"/>
    </location>
</feature>
<dbReference type="Proteomes" id="UP001458880">
    <property type="component" value="Unassembled WGS sequence"/>
</dbReference>
<evidence type="ECO:0000256" key="1">
    <source>
        <dbReference type="SAM" id="Phobius"/>
    </source>
</evidence>
<sequence>MIVKDVGLLIHRKMYMDAIKSSQRFWKKSANKDINNIRNIAVTLIGLFISFVLIAGCAYPLKVAIERRRSLAVMWITFCDIKGNLCFVLNHICQIPCIAFVISGLLAYDGLMYSLMASAYYELEKIKYEFIELRIDAADECKEEEVMRQIGILVERHNCVLG</sequence>
<dbReference type="AlphaFoldDB" id="A0AAW1LSZ8"/>
<keyword evidence="1" id="KW-1133">Transmembrane helix</keyword>
<protein>
    <submittedName>
        <fullName evidence="2">Uncharacterized protein</fullName>
    </submittedName>
</protein>
<proteinExistence type="predicted"/>
<keyword evidence="1" id="KW-0812">Transmembrane</keyword>
<keyword evidence="3" id="KW-1185">Reference proteome</keyword>
<organism evidence="2 3">
    <name type="scientific">Popillia japonica</name>
    <name type="common">Japanese beetle</name>
    <dbReference type="NCBI Taxonomy" id="7064"/>
    <lineage>
        <taxon>Eukaryota</taxon>
        <taxon>Metazoa</taxon>
        <taxon>Ecdysozoa</taxon>
        <taxon>Arthropoda</taxon>
        <taxon>Hexapoda</taxon>
        <taxon>Insecta</taxon>
        <taxon>Pterygota</taxon>
        <taxon>Neoptera</taxon>
        <taxon>Endopterygota</taxon>
        <taxon>Coleoptera</taxon>
        <taxon>Polyphaga</taxon>
        <taxon>Scarabaeiformia</taxon>
        <taxon>Scarabaeidae</taxon>
        <taxon>Rutelinae</taxon>
        <taxon>Popillia</taxon>
    </lineage>
</organism>
<comment type="caution">
    <text evidence="2">The sequence shown here is derived from an EMBL/GenBank/DDBJ whole genome shotgun (WGS) entry which is preliminary data.</text>
</comment>
<evidence type="ECO:0000313" key="2">
    <source>
        <dbReference type="EMBL" id="KAK9737132.1"/>
    </source>
</evidence>
<accession>A0AAW1LSZ8</accession>
<gene>
    <name evidence="2" type="ORF">QE152_g10962</name>
</gene>
<name>A0AAW1LSZ8_POPJA</name>